<dbReference type="EMBL" id="GL385395">
    <property type="protein sequence ID" value="EJT81385.1"/>
    <property type="molecule type" value="Genomic_DNA"/>
</dbReference>
<dbReference type="GeneID" id="20341824"/>
<organism evidence="2">
    <name type="scientific">Gaeumannomyces tritici (strain R3-111a-1)</name>
    <name type="common">Wheat and barley take-all root rot fungus</name>
    <name type="synonym">Gaeumannomyces graminis var. tritici</name>
    <dbReference type="NCBI Taxonomy" id="644352"/>
    <lineage>
        <taxon>Eukaryota</taxon>
        <taxon>Fungi</taxon>
        <taxon>Dikarya</taxon>
        <taxon>Ascomycota</taxon>
        <taxon>Pezizomycotina</taxon>
        <taxon>Sordariomycetes</taxon>
        <taxon>Sordariomycetidae</taxon>
        <taxon>Magnaporthales</taxon>
        <taxon>Magnaporthaceae</taxon>
        <taxon>Gaeumannomyces</taxon>
    </lineage>
</organism>
<dbReference type="HOGENOM" id="CLU_2885905_0_0_1"/>
<reference evidence="2" key="2">
    <citation type="submission" date="2010-07" db="EMBL/GenBank/DDBJ databases">
        <authorList>
            <consortium name="The Broad Institute Genome Sequencing Platform"/>
            <consortium name="Broad Institute Genome Sequencing Center for Infectious Disease"/>
            <person name="Ma L.-J."/>
            <person name="Dead R."/>
            <person name="Young S."/>
            <person name="Zeng Q."/>
            <person name="Koehrsen M."/>
            <person name="Alvarado L."/>
            <person name="Berlin A."/>
            <person name="Chapman S.B."/>
            <person name="Chen Z."/>
            <person name="Freedman E."/>
            <person name="Gellesch M."/>
            <person name="Goldberg J."/>
            <person name="Griggs A."/>
            <person name="Gujja S."/>
            <person name="Heilman E.R."/>
            <person name="Heiman D."/>
            <person name="Hepburn T."/>
            <person name="Howarth C."/>
            <person name="Jen D."/>
            <person name="Larson L."/>
            <person name="Mehta T."/>
            <person name="Neiman D."/>
            <person name="Pearson M."/>
            <person name="Roberts A."/>
            <person name="Saif S."/>
            <person name="Shea T."/>
            <person name="Shenoy N."/>
            <person name="Sisk P."/>
            <person name="Stolte C."/>
            <person name="Sykes S."/>
            <person name="Walk T."/>
            <person name="White J."/>
            <person name="Yandava C."/>
            <person name="Haas B."/>
            <person name="Nusbaum C."/>
            <person name="Birren B."/>
        </authorList>
    </citation>
    <scope>NUCLEOTIDE SEQUENCE</scope>
    <source>
        <strain evidence="2">R3-111a-1</strain>
    </source>
</reference>
<protein>
    <submittedName>
        <fullName evidence="2 3">Uncharacterized protein</fullName>
    </submittedName>
</protein>
<feature type="region of interest" description="Disordered" evidence="1">
    <location>
        <begin position="1"/>
        <end position="63"/>
    </location>
</feature>
<evidence type="ECO:0000256" key="1">
    <source>
        <dbReference type="SAM" id="MobiDB-lite"/>
    </source>
</evidence>
<reference evidence="4" key="1">
    <citation type="submission" date="2010-07" db="EMBL/GenBank/DDBJ databases">
        <title>The genome sequence of Gaeumannomyces graminis var. tritici strain R3-111a-1.</title>
        <authorList>
            <consortium name="The Broad Institute Genome Sequencing Platform"/>
            <person name="Ma L.-J."/>
            <person name="Dead R."/>
            <person name="Young S."/>
            <person name="Zeng Q."/>
            <person name="Koehrsen M."/>
            <person name="Alvarado L."/>
            <person name="Berlin A."/>
            <person name="Chapman S.B."/>
            <person name="Chen Z."/>
            <person name="Freedman E."/>
            <person name="Gellesch M."/>
            <person name="Goldberg J."/>
            <person name="Griggs A."/>
            <person name="Gujja S."/>
            <person name="Heilman E.R."/>
            <person name="Heiman D."/>
            <person name="Hepburn T."/>
            <person name="Howarth C."/>
            <person name="Jen D."/>
            <person name="Larson L."/>
            <person name="Mehta T."/>
            <person name="Neiman D."/>
            <person name="Pearson M."/>
            <person name="Roberts A."/>
            <person name="Saif S."/>
            <person name="Shea T."/>
            <person name="Shenoy N."/>
            <person name="Sisk P."/>
            <person name="Stolte C."/>
            <person name="Sykes S."/>
            <person name="Walk T."/>
            <person name="White J."/>
            <person name="Yandava C."/>
            <person name="Haas B."/>
            <person name="Nusbaum C."/>
            <person name="Birren B."/>
        </authorList>
    </citation>
    <scope>NUCLEOTIDE SEQUENCE [LARGE SCALE GENOMIC DNA]</scope>
    <source>
        <strain evidence="4">R3-111a-1</strain>
    </source>
</reference>
<dbReference type="Proteomes" id="UP000006039">
    <property type="component" value="Unassembled WGS sequence"/>
</dbReference>
<feature type="compositionally biased region" description="Basic and acidic residues" evidence="1">
    <location>
        <begin position="23"/>
        <end position="35"/>
    </location>
</feature>
<sequence>MARDRRLVCERGVEEPDIGSMSGKDEKQKDAERKGFATTDRGGQAGVGRGRQPDNNRGGPCRK</sequence>
<name>J3NJD4_GAET3</name>
<proteinExistence type="predicted"/>
<gene>
    <name evidence="3" type="primary">20341824</name>
    <name evidence="2" type="ORF">GGTG_01366</name>
</gene>
<keyword evidence="4" id="KW-1185">Reference proteome</keyword>
<reference evidence="3" key="5">
    <citation type="submission" date="2018-04" db="UniProtKB">
        <authorList>
            <consortium name="EnsemblFungi"/>
        </authorList>
    </citation>
    <scope>IDENTIFICATION</scope>
    <source>
        <strain evidence="3">R3-111a-1</strain>
    </source>
</reference>
<evidence type="ECO:0000313" key="3">
    <source>
        <dbReference type="EnsemblFungi" id="EJT81385"/>
    </source>
</evidence>
<dbReference type="EnsemblFungi" id="EJT81385">
    <property type="protein sequence ID" value="EJT81385"/>
    <property type="gene ID" value="GGTG_01366"/>
</dbReference>
<accession>J3NJD4</accession>
<evidence type="ECO:0000313" key="2">
    <source>
        <dbReference type="EMBL" id="EJT81385.1"/>
    </source>
</evidence>
<evidence type="ECO:0000313" key="4">
    <source>
        <dbReference type="Proteomes" id="UP000006039"/>
    </source>
</evidence>
<reference evidence="3" key="4">
    <citation type="journal article" date="2015" name="G3 (Bethesda)">
        <title>Genome sequences of three phytopathogenic species of the Magnaporthaceae family of fungi.</title>
        <authorList>
            <person name="Okagaki L.H."/>
            <person name="Nunes C.C."/>
            <person name="Sailsbery J."/>
            <person name="Clay B."/>
            <person name="Brown D."/>
            <person name="John T."/>
            <person name="Oh Y."/>
            <person name="Young N."/>
            <person name="Fitzgerald M."/>
            <person name="Haas B.J."/>
            <person name="Zeng Q."/>
            <person name="Young S."/>
            <person name="Adiconis X."/>
            <person name="Fan L."/>
            <person name="Levin J.Z."/>
            <person name="Mitchell T.K."/>
            <person name="Okubara P.A."/>
            <person name="Farman M.L."/>
            <person name="Kohn L.M."/>
            <person name="Birren B."/>
            <person name="Ma L.-J."/>
            <person name="Dean R.A."/>
        </authorList>
    </citation>
    <scope>NUCLEOTIDE SEQUENCE</scope>
    <source>
        <strain evidence="3">R3-111a-1</strain>
    </source>
</reference>
<dbReference type="AlphaFoldDB" id="J3NJD4"/>
<reference evidence="2" key="3">
    <citation type="submission" date="2010-09" db="EMBL/GenBank/DDBJ databases">
        <title>Annotation of Gaeumannomyces graminis var. tritici R3-111a-1.</title>
        <authorList>
            <consortium name="The Broad Institute Genome Sequencing Platform"/>
            <person name="Ma L.-J."/>
            <person name="Dead R."/>
            <person name="Young S.K."/>
            <person name="Zeng Q."/>
            <person name="Gargeya S."/>
            <person name="Fitzgerald M."/>
            <person name="Haas B."/>
            <person name="Abouelleil A."/>
            <person name="Alvarado L."/>
            <person name="Arachchi H.M."/>
            <person name="Berlin A."/>
            <person name="Brown A."/>
            <person name="Chapman S.B."/>
            <person name="Chen Z."/>
            <person name="Dunbar C."/>
            <person name="Freedman E."/>
            <person name="Gearin G."/>
            <person name="Gellesch M."/>
            <person name="Goldberg J."/>
            <person name="Griggs A."/>
            <person name="Gujja S."/>
            <person name="Heiman D."/>
            <person name="Howarth C."/>
            <person name="Larson L."/>
            <person name="Lui A."/>
            <person name="MacDonald P.J.P."/>
            <person name="Mehta T."/>
            <person name="Montmayeur A."/>
            <person name="Murphy C."/>
            <person name="Neiman D."/>
            <person name="Pearson M."/>
            <person name="Priest M."/>
            <person name="Roberts A."/>
            <person name="Saif S."/>
            <person name="Shea T."/>
            <person name="Shenoy N."/>
            <person name="Sisk P."/>
            <person name="Stolte C."/>
            <person name="Sykes S."/>
            <person name="Yandava C."/>
            <person name="Wortman J."/>
            <person name="Nusbaum C."/>
            <person name="Birren B."/>
        </authorList>
    </citation>
    <scope>NUCLEOTIDE SEQUENCE</scope>
    <source>
        <strain evidence="2">R3-111a-1</strain>
    </source>
</reference>
<dbReference type="RefSeq" id="XP_009217394.1">
    <property type="nucleotide sequence ID" value="XM_009219130.1"/>
</dbReference>
<feature type="compositionally biased region" description="Basic and acidic residues" evidence="1">
    <location>
        <begin position="1"/>
        <end position="14"/>
    </location>
</feature>
<dbReference type="VEuPathDB" id="FungiDB:GGTG_01366"/>